<organism evidence="1 2">
    <name type="scientific">Pseudoxanthomonas winnipegensis</name>
    <dbReference type="NCBI Taxonomy" id="2480810"/>
    <lineage>
        <taxon>Bacteria</taxon>
        <taxon>Pseudomonadati</taxon>
        <taxon>Pseudomonadota</taxon>
        <taxon>Gammaproteobacteria</taxon>
        <taxon>Lysobacterales</taxon>
        <taxon>Lysobacteraceae</taxon>
        <taxon>Pseudoxanthomonas</taxon>
    </lineage>
</organism>
<dbReference type="EMBL" id="SHME01000003">
    <property type="protein sequence ID" value="TAA19178.1"/>
    <property type="molecule type" value="Genomic_DNA"/>
</dbReference>
<evidence type="ECO:0000313" key="1">
    <source>
        <dbReference type="EMBL" id="TAA19178.1"/>
    </source>
</evidence>
<reference evidence="1 2" key="1">
    <citation type="submission" date="2019-02" db="EMBL/GenBank/DDBJ databases">
        <title>WGS of Pseudoxanthomonas species novum from clinical isolates.</title>
        <authorList>
            <person name="Bernier A.-M."/>
            <person name="Bernard K."/>
            <person name="Vachon A."/>
        </authorList>
    </citation>
    <scope>NUCLEOTIDE SEQUENCE [LARGE SCALE GENOMIC DNA]</scope>
    <source>
        <strain evidence="2">NML 170316</strain>
    </source>
</reference>
<sequence length="66" mass="7410">MSDEWPDWKDLGRKVTATYADGRVVTGKLGYTDMTPGPDESPLFVIETDTGEESFFDAETWAFVTE</sequence>
<evidence type="ECO:0000313" key="2">
    <source>
        <dbReference type="Proteomes" id="UP000293089"/>
    </source>
</evidence>
<gene>
    <name evidence="1" type="ORF">EA658_09880</name>
</gene>
<accession>A0ABY1WCT8</accession>
<proteinExistence type="predicted"/>
<protein>
    <submittedName>
        <fullName evidence="1">Uncharacterized protein</fullName>
    </submittedName>
</protein>
<keyword evidence="2" id="KW-1185">Reference proteome</keyword>
<dbReference type="Proteomes" id="UP000293089">
    <property type="component" value="Unassembled WGS sequence"/>
</dbReference>
<comment type="caution">
    <text evidence="1">The sequence shown here is derived from an EMBL/GenBank/DDBJ whole genome shotgun (WGS) entry which is preliminary data.</text>
</comment>
<dbReference type="RefSeq" id="WP_130528627.1">
    <property type="nucleotide sequence ID" value="NZ_SHMD01000001.1"/>
</dbReference>
<name>A0ABY1WCT8_9GAMM</name>